<feature type="transmembrane region" description="Helical" evidence="1">
    <location>
        <begin position="29"/>
        <end position="49"/>
    </location>
</feature>
<accession>A0A224XQB2</accession>
<keyword evidence="1" id="KW-1133">Transmembrane helix</keyword>
<feature type="transmembrane region" description="Helical" evidence="1">
    <location>
        <begin position="84"/>
        <end position="105"/>
    </location>
</feature>
<evidence type="ECO:0000313" key="2">
    <source>
        <dbReference type="EMBL" id="JAW14686.1"/>
    </source>
</evidence>
<dbReference type="AlphaFoldDB" id="A0A224XQB2"/>
<keyword evidence="1" id="KW-0472">Membrane</keyword>
<protein>
    <submittedName>
        <fullName evidence="2">Uncharacterized protein</fullName>
    </submittedName>
</protein>
<sequence length="107" mass="12691">MAADLFLVFAKWTLSMCSCVQLLLDTNRSLFLVFFFVILYGPYIPVSWLDEVSCREHKWMFPLVSCSRQIYVLHHIWVDDYNKLWYAHIVGIFGIVVFPSFYLVLPF</sequence>
<organism evidence="2">
    <name type="scientific">Panstrongylus lignarius</name>
    <dbReference type="NCBI Taxonomy" id="156445"/>
    <lineage>
        <taxon>Eukaryota</taxon>
        <taxon>Metazoa</taxon>
        <taxon>Ecdysozoa</taxon>
        <taxon>Arthropoda</taxon>
        <taxon>Hexapoda</taxon>
        <taxon>Insecta</taxon>
        <taxon>Pterygota</taxon>
        <taxon>Neoptera</taxon>
        <taxon>Paraneoptera</taxon>
        <taxon>Hemiptera</taxon>
        <taxon>Heteroptera</taxon>
        <taxon>Panheteroptera</taxon>
        <taxon>Cimicomorpha</taxon>
        <taxon>Reduviidae</taxon>
        <taxon>Triatominae</taxon>
        <taxon>Panstrongylus</taxon>
    </lineage>
</organism>
<dbReference type="EMBL" id="GFTR01001740">
    <property type="protein sequence ID" value="JAW14686.1"/>
    <property type="molecule type" value="Transcribed_RNA"/>
</dbReference>
<reference evidence="2" key="1">
    <citation type="journal article" date="2018" name="PLoS Negl. Trop. Dis.">
        <title>An insight into the salivary gland and fat body transcriptome of Panstrongylus lignarius (Hemiptera: Heteroptera), the main vector of Chagas disease in Peru.</title>
        <authorList>
            <person name="Nevoa J.C."/>
            <person name="Mendes M.T."/>
            <person name="da Silva M.V."/>
            <person name="Soares S.C."/>
            <person name="Oliveira C.J.F."/>
            <person name="Ribeiro J.M.C."/>
        </authorList>
    </citation>
    <scope>NUCLEOTIDE SEQUENCE</scope>
</reference>
<name>A0A224XQB2_9HEMI</name>
<proteinExistence type="predicted"/>
<evidence type="ECO:0000256" key="1">
    <source>
        <dbReference type="SAM" id="Phobius"/>
    </source>
</evidence>
<keyword evidence="1" id="KW-0812">Transmembrane</keyword>